<dbReference type="PANTHER" id="PTHR21569">
    <property type="entry name" value="RIBOSOMAL PROTEIN S9"/>
    <property type="match status" value="1"/>
</dbReference>
<keyword evidence="2 5" id="KW-0689">Ribosomal protein</keyword>
<evidence type="ECO:0000256" key="5">
    <source>
        <dbReference type="HAMAP-Rule" id="MF_00532"/>
    </source>
</evidence>
<dbReference type="HAMAP" id="MF_00532_B">
    <property type="entry name" value="Ribosomal_uS9_B"/>
    <property type="match status" value="1"/>
</dbReference>
<dbReference type="InterPro" id="IPR014721">
    <property type="entry name" value="Ribsml_uS5_D2-typ_fold_subgr"/>
</dbReference>
<dbReference type="SUPFAM" id="SSF54211">
    <property type="entry name" value="Ribosomal protein S5 domain 2-like"/>
    <property type="match status" value="1"/>
</dbReference>
<dbReference type="InterPro" id="IPR020574">
    <property type="entry name" value="Ribosomal_uS9_CS"/>
</dbReference>
<reference evidence="9" key="1">
    <citation type="submission" date="2017-08" db="EMBL/GenBank/DDBJ databases">
        <title>A dynamic microbial community with high functional redundancy inhabits the cold, oxic subseafloor aquifer.</title>
        <authorList>
            <person name="Tully B.J."/>
            <person name="Wheat C.G."/>
            <person name="Glazer B.T."/>
            <person name="Huber J.A."/>
        </authorList>
    </citation>
    <scope>NUCLEOTIDE SEQUENCE [LARGE SCALE GENOMIC DNA]</scope>
</reference>
<dbReference type="PROSITE" id="PS00360">
    <property type="entry name" value="RIBOSOMAL_S9"/>
    <property type="match status" value="1"/>
</dbReference>
<evidence type="ECO:0000256" key="2">
    <source>
        <dbReference type="ARBA" id="ARBA00022980"/>
    </source>
</evidence>
<dbReference type="InterPro" id="IPR023035">
    <property type="entry name" value="Ribosomal_uS9_bac/plastid"/>
</dbReference>
<name>A0A2A4X005_UNCAE</name>
<evidence type="ECO:0000256" key="6">
    <source>
        <dbReference type="RuleBase" id="RU003815"/>
    </source>
</evidence>
<dbReference type="EMBL" id="NVUK01000048">
    <property type="protein sequence ID" value="PCI75405.1"/>
    <property type="molecule type" value="Genomic_DNA"/>
</dbReference>
<dbReference type="AlphaFoldDB" id="A0A2A4X005"/>
<comment type="caution">
    <text evidence="8">The sequence shown here is derived from an EMBL/GenBank/DDBJ whole genome shotgun (WGS) entry which is preliminary data.</text>
</comment>
<dbReference type="FunFam" id="3.30.230.10:FF:000001">
    <property type="entry name" value="30S ribosomal protein S9"/>
    <property type="match status" value="1"/>
</dbReference>
<keyword evidence="3 5" id="KW-0687">Ribonucleoprotein</keyword>
<evidence type="ECO:0000256" key="7">
    <source>
        <dbReference type="SAM" id="MobiDB-lite"/>
    </source>
</evidence>
<dbReference type="Gene3D" id="3.30.230.10">
    <property type="match status" value="1"/>
</dbReference>
<dbReference type="GO" id="GO:0003735">
    <property type="term" value="F:structural constituent of ribosome"/>
    <property type="evidence" value="ECO:0007669"/>
    <property type="project" value="InterPro"/>
</dbReference>
<evidence type="ECO:0000256" key="3">
    <source>
        <dbReference type="ARBA" id="ARBA00023274"/>
    </source>
</evidence>
<dbReference type="GO" id="GO:0022627">
    <property type="term" value="C:cytosolic small ribosomal subunit"/>
    <property type="evidence" value="ECO:0007669"/>
    <property type="project" value="TreeGrafter"/>
</dbReference>
<dbReference type="Proteomes" id="UP000218775">
    <property type="component" value="Unassembled WGS sequence"/>
</dbReference>
<dbReference type="NCBIfam" id="NF001099">
    <property type="entry name" value="PRK00132.1"/>
    <property type="match status" value="1"/>
</dbReference>
<dbReference type="InterPro" id="IPR020568">
    <property type="entry name" value="Ribosomal_Su5_D2-typ_SF"/>
</dbReference>
<dbReference type="GO" id="GO:0003723">
    <property type="term" value="F:RNA binding"/>
    <property type="evidence" value="ECO:0007669"/>
    <property type="project" value="TreeGrafter"/>
</dbReference>
<gene>
    <name evidence="5" type="primary">rpsI</name>
    <name evidence="8" type="ORF">COB21_05675</name>
</gene>
<evidence type="ECO:0000256" key="1">
    <source>
        <dbReference type="ARBA" id="ARBA00005251"/>
    </source>
</evidence>
<proteinExistence type="inferred from homology"/>
<feature type="region of interest" description="Disordered" evidence="7">
    <location>
        <begin position="101"/>
        <end position="131"/>
    </location>
</feature>
<comment type="similarity">
    <text evidence="1 5 6">Belongs to the universal ribosomal protein uS9 family.</text>
</comment>
<dbReference type="PANTHER" id="PTHR21569:SF1">
    <property type="entry name" value="SMALL RIBOSOMAL SUBUNIT PROTEIN US9M"/>
    <property type="match status" value="1"/>
</dbReference>
<evidence type="ECO:0000256" key="4">
    <source>
        <dbReference type="ARBA" id="ARBA00035259"/>
    </source>
</evidence>
<feature type="compositionally biased region" description="Basic residues" evidence="7">
    <location>
        <begin position="112"/>
        <end position="131"/>
    </location>
</feature>
<evidence type="ECO:0000313" key="8">
    <source>
        <dbReference type="EMBL" id="PCI75405.1"/>
    </source>
</evidence>
<dbReference type="Pfam" id="PF00380">
    <property type="entry name" value="Ribosomal_S9"/>
    <property type="match status" value="1"/>
</dbReference>
<sequence length="131" mass="14575">MTVKNESIGTGRRKRAVASVRLRKGTGACKINGRAMEEYFPLEEHRQIILSPLVLLDLNGNYDIIVRAKGGGPQGQMIATRLGIARALLLEDENRKGALKSAGYLTRDPRKRERKKAGLAGARKKFQFSKR</sequence>
<dbReference type="InterPro" id="IPR000754">
    <property type="entry name" value="Ribosomal_uS9"/>
</dbReference>
<accession>A0A2A4X005</accession>
<dbReference type="GO" id="GO:0006412">
    <property type="term" value="P:translation"/>
    <property type="evidence" value="ECO:0007669"/>
    <property type="project" value="UniProtKB-UniRule"/>
</dbReference>
<evidence type="ECO:0000313" key="9">
    <source>
        <dbReference type="Proteomes" id="UP000218775"/>
    </source>
</evidence>
<organism evidence="8 9">
    <name type="scientific">Aerophobetes bacterium</name>
    <dbReference type="NCBI Taxonomy" id="2030807"/>
    <lineage>
        <taxon>Bacteria</taxon>
        <taxon>Candidatus Aerophobota</taxon>
    </lineage>
</organism>
<protein>
    <recommendedName>
        <fullName evidence="4 5">Small ribosomal subunit protein uS9</fullName>
    </recommendedName>
</protein>